<keyword evidence="1" id="KW-0732">Signal</keyword>
<evidence type="ECO:0000256" key="1">
    <source>
        <dbReference type="SAM" id="SignalP"/>
    </source>
</evidence>
<name>A0A7C9E454_OPUST</name>
<reference evidence="2" key="2">
    <citation type="submission" date="2020-07" db="EMBL/GenBank/DDBJ databases">
        <authorList>
            <person name="Vera ALvarez R."/>
            <person name="Arias-Moreno D.M."/>
            <person name="Jimenez-Jacinto V."/>
            <person name="Jimenez-Bremont J.F."/>
            <person name="Swaminathan K."/>
            <person name="Moose S.P."/>
            <person name="Guerrero-Gonzalez M.L."/>
            <person name="Marino-Ramirez L."/>
            <person name="Landsman D."/>
            <person name="Rodriguez-Kessler M."/>
            <person name="Delgado-Sanchez P."/>
        </authorList>
    </citation>
    <scope>NUCLEOTIDE SEQUENCE</scope>
    <source>
        <tissue evidence="2">Cladode</tissue>
    </source>
</reference>
<proteinExistence type="predicted"/>
<sequence>MNKASFILSTLAIFVFLVSTVVVPMFGEGQMVIEEVIMKEWKAINGEEKKRDQGYVVCASIRQECGGAKGERLPCCPGLDCSASPDSPPEATGVCVHQCAQTGRPCNESMSIECCPPLICHYPPEPKKSPQIGICAF</sequence>
<organism evidence="2">
    <name type="scientific">Opuntia streptacantha</name>
    <name type="common">Prickly pear cactus</name>
    <name type="synonym">Opuntia cardona</name>
    <dbReference type="NCBI Taxonomy" id="393608"/>
    <lineage>
        <taxon>Eukaryota</taxon>
        <taxon>Viridiplantae</taxon>
        <taxon>Streptophyta</taxon>
        <taxon>Embryophyta</taxon>
        <taxon>Tracheophyta</taxon>
        <taxon>Spermatophyta</taxon>
        <taxon>Magnoliopsida</taxon>
        <taxon>eudicotyledons</taxon>
        <taxon>Gunneridae</taxon>
        <taxon>Pentapetalae</taxon>
        <taxon>Caryophyllales</taxon>
        <taxon>Cactineae</taxon>
        <taxon>Cactaceae</taxon>
        <taxon>Opuntioideae</taxon>
        <taxon>Opuntia</taxon>
    </lineage>
</organism>
<feature type="signal peptide" evidence="1">
    <location>
        <begin position="1"/>
        <end position="20"/>
    </location>
</feature>
<dbReference type="EMBL" id="GISG01189068">
    <property type="protein sequence ID" value="MBA4655783.1"/>
    <property type="molecule type" value="Transcribed_RNA"/>
</dbReference>
<dbReference type="AlphaFoldDB" id="A0A7C9E454"/>
<feature type="chain" id="PRO_5027594872" evidence="1">
    <location>
        <begin position="21"/>
        <end position="137"/>
    </location>
</feature>
<protein>
    <submittedName>
        <fullName evidence="2">Uncharacterized protein</fullName>
    </submittedName>
</protein>
<reference evidence="2" key="1">
    <citation type="journal article" date="2013" name="J. Plant Res.">
        <title>Effect of fungi and light on seed germination of three Opuntia species from semiarid lands of central Mexico.</title>
        <authorList>
            <person name="Delgado-Sanchez P."/>
            <person name="Jimenez-Bremont J.F."/>
            <person name="Guerrero-Gonzalez Mde L."/>
            <person name="Flores J."/>
        </authorList>
    </citation>
    <scope>NUCLEOTIDE SEQUENCE</scope>
    <source>
        <tissue evidence="2">Cladode</tissue>
    </source>
</reference>
<accession>A0A7C9E454</accession>
<evidence type="ECO:0000313" key="2">
    <source>
        <dbReference type="EMBL" id="MBA4655783.1"/>
    </source>
</evidence>